<name>D3B3S6_HETP5</name>
<evidence type="ECO:0000313" key="3">
    <source>
        <dbReference type="Proteomes" id="UP000001396"/>
    </source>
</evidence>
<comment type="caution">
    <text evidence="2">The sequence shown here is derived from an EMBL/GenBank/DDBJ whole genome shotgun (WGS) entry which is preliminary data.</text>
</comment>
<proteinExistence type="predicted"/>
<dbReference type="EMBL" id="ADBJ01000010">
    <property type="protein sequence ID" value="EFA83974.1"/>
    <property type="molecule type" value="Genomic_DNA"/>
</dbReference>
<dbReference type="RefSeq" id="XP_020436091.1">
    <property type="nucleotide sequence ID" value="XM_020574019.1"/>
</dbReference>
<dbReference type="OMA" id="FEWDCGL"/>
<feature type="compositionally biased region" description="Low complexity" evidence="1">
    <location>
        <begin position="240"/>
        <end position="260"/>
    </location>
</feature>
<organism evidence="2 3">
    <name type="scientific">Heterostelium pallidum (strain ATCC 26659 / Pp 5 / PN500)</name>
    <name type="common">Cellular slime mold</name>
    <name type="synonym">Polysphondylium pallidum</name>
    <dbReference type="NCBI Taxonomy" id="670386"/>
    <lineage>
        <taxon>Eukaryota</taxon>
        <taxon>Amoebozoa</taxon>
        <taxon>Evosea</taxon>
        <taxon>Eumycetozoa</taxon>
        <taxon>Dictyostelia</taxon>
        <taxon>Acytosteliales</taxon>
        <taxon>Acytosteliaceae</taxon>
        <taxon>Heterostelium</taxon>
    </lineage>
</organism>
<dbReference type="PANTHER" id="PTHR31400">
    <property type="entry name" value="GUANYLYL CYCLASE DOMAIN CONTAINING PROTEIN 1 GUCD1"/>
    <property type="match status" value="1"/>
</dbReference>
<dbReference type="InterPro" id="IPR018616">
    <property type="entry name" value="GUCD1"/>
</dbReference>
<protein>
    <recommendedName>
        <fullName evidence="4">Guanylyl cyclase</fullName>
    </recommendedName>
</protein>
<dbReference type="GeneID" id="31358570"/>
<accession>D3B3S6</accession>
<keyword evidence="3" id="KW-1185">Reference proteome</keyword>
<feature type="compositionally biased region" description="Low complexity" evidence="1">
    <location>
        <begin position="99"/>
        <end position="110"/>
    </location>
</feature>
<sequence length="342" mass="39441">MNLINKDIIAAEDDIVIDNDYLINRNINIVDNIKNEENATTTTIKLDNIKHIQQKFEWDCGLACLDIILDWWQHQSTSNSSEVELLTTTATAVDIDTENNNNNNNNNDNDMVPDLQEDDENSIDTIVSIRNIIKTKSIWSIDLSEALYTIGIRHCYFTTSIGMNETHKHKPFYVDNWDSDENRILDLFNLSKERQPPHLFFGGLAINELIKHIKKQLPAIVLVDSNFLHCSRCRTINGINSSSSSNNNNNNNDNNINNKNDNNKKTKYTDNNLQKQFKRQQEENQNRNFNGHFIVIAGYDQLSNELLFIDPSLNQDYCKITLNDFEYARSRPEIIALSIISK</sequence>
<evidence type="ECO:0008006" key="4">
    <source>
        <dbReference type="Google" id="ProtNLM"/>
    </source>
</evidence>
<reference evidence="2 3" key="1">
    <citation type="journal article" date="2011" name="Genome Res.">
        <title>Phylogeny-wide analysis of social amoeba genomes highlights ancient origins for complex intercellular communication.</title>
        <authorList>
            <person name="Heidel A.J."/>
            <person name="Lawal H.M."/>
            <person name="Felder M."/>
            <person name="Schilde C."/>
            <person name="Helps N.R."/>
            <person name="Tunggal B."/>
            <person name="Rivero F."/>
            <person name="John U."/>
            <person name="Schleicher M."/>
            <person name="Eichinger L."/>
            <person name="Platzer M."/>
            <person name="Noegel A.A."/>
            <person name="Schaap P."/>
            <person name="Gloeckner G."/>
        </authorList>
    </citation>
    <scope>NUCLEOTIDE SEQUENCE [LARGE SCALE GENOMIC DNA]</scope>
    <source>
        <strain evidence="3">ATCC 26659 / Pp 5 / PN500</strain>
    </source>
</reference>
<dbReference type="AlphaFoldDB" id="D3B3S6"/>
<dbReference type="Proteomes" id="UP000001396">
    <property type="component" value="Unassembled WGS sequence"/>
</dbReference>
<dbReference type="PANTHER" id="PTHR31400:SF1">
    <property type="entry name" value="PROTEIN GUCD1"/>
    <property type="match status" value="1"/>
</dbReference>
<feature type="region of interest" description="Disordered" evidence="1">
    <location>
        <begin position="96"/>
        <end position="116"/>
    </location>
</feature>
<dbReference type="InParanoid" id="D3B3S6"/>
<evidence type="ECO:0000313" key="2">
    <source>
        <dbReference type="EMBL" id="EFA83974.1"/>
    </source>
</evidence>
<dbReference type="Pfam" id="PF09778">
    <property type="entry name" value="Guanylate_cyc_2"/>
    <property type="match status" value="2"/>
</dbReference>
<gene>
    <name evidence="2" type="ORF">PPL_03047</name>
</gene>
<feature type="region of interest" description="Disordered" evidence="1">
    <location>
        <begin position="240"/>
        <end position="268"/>
    </location>
</feature>
<evidence type="ECO:0000256" key="1">
    <source>
        <dbReference type="SAM" id="MobiDB-lite"/>
    </source>
</evidence>
<dbReference type="FunCoup" id="D3B3S6">
    <property type="interactions" value="2"/>
</dbReference>